<dbReference type="Proteomes" id="UP000261284">
    <property type="component" value="Unassembled WGS sequence"/>
</dbReference>
<dbReference type="AlphaFoldDB" id="A0A3E1NFZ7"/>
<reference evidence="1 2" key="1">
    <citation type="submission" date="2018-08" db="EMBL/GenBank/DDBJ databases">
        <title>Chitinophagaceae sp. K23C18032701, a novel bacterium isolated from forest soil.</title>
        <authorList>
            <person name="Wang C."/>
        </authorList>
    </citation>
    <scope>NUCLEOTIDE SEQUENCE [LARGE SCALE GENOMIC DNA]</scope>
    <source>
        <strain evidence="1 2">K23C18032701</strain>
    </source>
</reference>
<protein>
    <submittedName>
        <fullName evidence="1">Uncharacterized protein</fullName>
    </submittedName>
</protein>
<organism evidence="1 2">
    <name type="scientific">Deminuibacter soli</name>
    <dbReference type="NCBI Taxonomy" id="2291815"/>
    <lineage>
        <taxon>Bacteria</taxon>
        <taxon>Pseudomonadati</taxon>
        <taxon>Bacteroidota</taxon>
        <taxon>Chitinophagia</taxon>
        <taxon>Chitinophagales</taxon>
        <taxon>Chitinophagaceae</taxon>
        <taxon>Deminuibacter</taxon>
    </lineage>
</organism>
<name>A0A3E1NFZ7_9BACT</name>
<proteinExistence type="predicted"/>
<dbReference type="EMBL" id="QTJU01000008">
    <property type="protein sequence ID" value="RFM26718.1"/>
    <property type="molecule type" value="Genomic_DNA"/>
</dbReference>
<keyword evidence="2" id="KW-1185">Reference proteome</keyword>
<evidence type="ECO:0000313" key="1">
    <source>
        <dbReference type="EMBL" id="RFM26718.1"/>
    </source>
</evidence>
<sequence>MSIKITIKKNSKAHEAIKRMMAEKDAFRKAIKSGDDAAFFEKYKDKISTPVKLNHQPSC</sequence>
<accession>A0A3E1NFZ7</accession>
<comment type="caution">
    <text evidence="1">The sequence shown here is derived from an EMBL/GenBank/DDBJ whole genome shotgun (WGS) entry which is preliminary data.</text>
</comment>
<gene>
    <name evidence="1" type="ORF">DXN05_19310</name>
</gene>
<dbReference type="RefSeq" id="WP_116848922.1">
    <property type="nucleotide sequence ID" value="NZ_QTJU01000008.1"/>
</dbReference>
<evidence type="ECO:0000313" key="2">
    <source>
        <dbReference type="Proteomes" id="UP000261284"/>
    </source>
</evidence>